<name>A0A1Y3BCJ6_EURMA</name>
<dbReference type="AlphaFoldDB" id="A0A1Y3BCJ6"/>
<keyword evidence="1" id="KW-0808">Transferase</keyword>
<dbReference type="InterPro" id="IPR044046">
    <property type="entry name" value="E3_ligase_UBR-like_C"/>
</dbReference>
<dbReference type="Pfam" id="PF18995">
    <property type="entry name" value="PRT6_C"/>
    <property type="match status" value="1"/>
</dbReference>
<keyword evidence="1" id="KW-0863">Zinc-finger</keyword>
<keyword evidence="1" id="KW-0862">Zinc</keyword>
<dbReference type="PANTHER" id="PTHR21497:SF39">
    <property type="entry name" value="E3 UBIQUITIN-PROTEIN LIGASE UBR3"/>
    <property type="match status" value="1"/>
</dbReference>
<dbReference type="GO" id="GO:0005737">
    <property type="term" value="C:cytoplasm"/>
    <property type="evidence" value="ECO:0007669"/>
    <property type="project" value="TreeGrafter"/>
</dbReference>
<dbReference type="EMBL" id="MUJZ01027200">
    <property type="protein sequence ID" value="OTF78599.1"/>
    <property type="molecule type" value="Genomic_DNA"/>
</dbReference>
<dbReference type="GO" id="GO:0016567">
    <property type="term" value="P:protein ubiquitination"/>
    <property type="evidence" value="ECO:0007669"/>
    <property type="project" value="UniProtKB-UniRule"/>
</dbReference>
<protein>
    <recommendedName>
        <fullName evidence="1">E3 ubiquitin-protein ligase</fullName>
        <ecNumber evidence="1">2.3.2.27</ecNumber>
    </recommendedName>
</protein>
<dbReference type="GO" id="GO:0008270">
    <property type="term" value="F:zinc ion binding"/>
    <property type="evidence" value="ECO:0007669"/>
    <property type="project" value="UniProtKB-UniRule"/>
</dbReference>
<evidence type="ECO:0000313" key="3">
    <source>
        <dbReference type="EMBL" id="OTF78599.1"/>
    </source>
</evidence>
<dbReference type="InterPro" id="IPR039164">
    <property type="entry name" value="UBR1-like"/>
</dbReference>
<comment type="caution">
    <text evidence="3">The sequence shown here is derived from an EMBL/GenBank/DDBJ whole genome shotgun (WGS) entry which is preliminary data.</text>
</comment>
<reference evidence="3 4" key="1">
    <citation type="submission" date="2017-03" db="EMBL/GenBank/DDBJ databases">
        <title>Genome Survey of Euroglyphus maynei.</title>
        <authorList>
            <person name="Arlian L.G."/>
            <person name="Morgan M.S."/>
            <person name="Rider S.D."/>
        </authorList>
    </citation>
    <scope>NUCLEOTIDE SEQUENCE [LARGE SCALE GENOMIC DNA]</scope>
    <source>
        <strain evidence="3">Arlian Lab</strain>
        <tissue evidence="3">Whole body</tissue>
    </source>
</reference>
<comment type="catalytic activity">
    <reaction evidence="1">
        <text>S-ubiquitinyl-[E2 ubiquitin-conjugating enzyme]-L-cysteine + [acceptor protein]-L-lysine = [E2 ubiquitin-conjugating enzyme]-L-cysteine + N(6)-ubiquitinyl-[acceptor protein]-L-lysine.</text>
        <dbReference type="EC" id="2.3.2.27"/>
    </reaction>
</comment>
<evidence type="ECO:0000313" key="4">
    <source>
        <dbReference type="Proteomes" id="UP000194236"/>
    </source>
</evidence>
<dbReference type="Proteomes" id="UP000194236">
    <property type="component" value="Unassembled WGS sequence"/>
</dbReference>
<organism evidence="3 4">
    <name type="scientific">Euroglyphus maynei</name>
    <name type="common">Mayne's house dust mite</name>
    <dbReference type="NCBI Taxonomy" id="6958"/>
    <lineage>
        <taxon>Eukaryota</taxon>
        <taxon>Metazoa</taxon>
        <taxon>Ecdysozoa</taxon>
        <taxon>Arthropoda</taxon>
        <taxon>Chelicerata</taxon>
        <taxon>Arachnida</taxon>
        <taxon>Acari</taxon>
        <taxon>Acariformes</taxon>
        <taxon>Sarcoptiformes</taxon>
        <taxon>Astigmata</taxon>
        <taxon>Psoroptidia</taxon>
        <taxon>Analgoidea</taxon>
        <taxon>Pyroglyphidae</taxon>
        <taxon>Pyroglyphinae</taxon>
        <taxon>Euroglyphus</taxon>
    </lineage>
</organism>
<sequence>MYEELFMFYHKRQCEMCNNVPKDPSLCLICGQLICIRESCCRNGNSFEGVHHSRKCGAGTALYLAVNSSTIILIRGRKACAWGSVYLDEFGEEDRDLKRGKPLFLCNERYRILEQQWLTHSFLNINKKWIYHTNMI</sequence>
<dbReference type="OrthoDB" id="15304at2759"/>
<dbReference type="GO" id="GO:0000151">
    <property type="term" value="C:ubiquitin ligase complex"/>
    <property type="evidence" value="ECO:0007669"/>
    <property type="project" value="TreeGrafter"/>
</dbReference>
<comment type="function">
    <text evidence="1">Ubiquitin ligase protein which is a component of the N-end rule pathway. Recognizes and binds to proteins bearing specific N-terminal residues that are destabilizing according to the N-end rule, leading to their ubiquitination and subsequent degradation.</text>
</comment>
<comment type="pathway">
    <text evidence="1">Protein modification; protein ubiquitination.</text>
</comment>
<dbReference type="GO" id="GO:0061630">
    <property type="term" value="F:ubiquitin protein ligase activity"/>
    <property type="evidence" value="ECO:0007669"/>
    <property type="project" value="UniProtKB-UniRule"/>
</dbReference>
<feature type="domain" description="E3 ubiquitin-protein ligase UBR-like C-terminal" evidence="2">
    <location>
        <begin position="2"/>
        <end position="119"/>
    </location>
</feature>
<gene>
    <name evidence="3" type="ORF">BLA29_011184</name>
</gene>
<keyword evidence="1" id="KW-0479">Metal-binding</keyword>
<dbReference type="GO" id="GO:0071596">
    <property type="term" value="P:ubiquitin-dependent protein catabolic process via the N-end rule pathway"/>
    <property type="evidence" value="ECO:0007669"/>
    <property type="project" value="UniProtKB-UniRule"/>
</dbReference>
<accession>A0A1Y3BCJ6</accession>
<keyword evidence="1" id="KW-0833">Ubl conjugation pathway</keyword>
<dbReference type="UniPathway" id="UPA00143"/>
<dbReference type="EC" id="2.3.2.27" evidence="1"/>
<comment type="similarity">
    <text evidence="1">Belongs to the E3 ubiquitin-protein ligase UBR1-like family.</text>
</comment>
<keyword evidence="4" id="KW-1185">Reference proteome</keyword>
<evidence type="ECO:0000256" key="1">
    <source>
        <dbReference type="RuleBase" id="RU366018"/>
    </source>
</evidence>
<dbReference type="PANTHER" id="PTHR21497">
    <property type="entry name" value="UBIQUITIN LIGASE E3 ALPHA-RELATED"/>
    <property type="match status" value="1"/>
</dbReference>
<evidence type="ECO:0000259" key="2">
    <source>
        <dbReference type="Pfam" id="PF18995"/>
    </source>
</evidence>
<proteinExistence type="inferred from homology"/>